<gene>
    <name evidence="3" type="ORF">J2Z44_003350</name>
</gene>
<proteinExistence type="predicted"/>
<dbReference type="EMBL" id="JAGGLL010000031">
    <property type="protein sequence ID" value="MBP2023513.1"/>
    <property type="molecule type" value="Genomic_DNA"/>
</dbReference>
<keyword evidence="4" id="KW-1185">Reference proteome</keyword>
<dbReference type="PANTHER" id="PTHR32305">
    <property type="match status" value="1"/>
</dbReference>
<dbReference type="InterPro" id="IPR006530">
    <property type="entry name" value="YD"/>
</dbReference>
<dbReference type="Gene3D" id="2.60.120.260">
    <property type="entry name" value="Galactose-binding domain-like"/>
    <property type="match status" value="2"/>
</dbReference>
<accession>A0ABS4K6V3</accession>
<dbReference type="PANTHER" id="PTHR32305:SF17">
    <property type="entry name" value="TRNA NUCLEASE WAPA"/>
    <property type="match status" value="1"/>
</dbReference>
<dbReference type="RefSeq" id="WP_209649824.1">
    <property type="nucleotide sequence ID" value="NZ_JAGGLL010000031.1"/>
</dbReference>
<dbReference type="Pfam" id="PF05593">
    <property type="entry name" value="RHS_repeat"/>
    <property type="match status" value="1"/>
</dbReference>
<name>A0ABS4K6V3_9CLOT</name>
<dbReference type="NCBIfam" id="TIGR01643">
    <property type="entry name" value="YD_repeat_2x"/>
    <property type="match status" value="2"/>
</dbReference>
<dbReference type="NCBIfam" id="TIGR03696">
    <property type="entry name" value="Rhs_assc_core"/>
    <property type="match status" value="1"/>
</dbReference>
<protein>
    <submittedName>
        <fullName evidence="3">RHS repeat-associated protein</fullName>
    </submittedName>
</protein>
<evidence type="ECO:0000256" key="1">
    <source>
        <dbReference type="ARBA" id="ARBA00022737"/>
    </source>
</evidence>
<dbReference type="InterPro" id="IPR022385">
    <property type="entry name" value="Rhs_assc_core"/>
</dbReference>
<dbReference type="Gene3D" id="2.180.10.10">
    <property type="entry name" value="RHS repeat-associated core"/>
    <property type="match status" value="2"/>
</dbReference>
<dbReference type="Proteomes" id="UP001519308">
    <property type="component" value="Unassembled WGS sequence"/>
</dbReference>
<sequence>MIGSAHLKSMSVTKRGKTYTFSCYVKTKDIPVKDNSGAALTLGYQDASGQWKYVREFIKGTTDWNRYETTLTVPNDISNDYIWVAAELVETTGTAYFDSLQLEEGQFANRYNLIENSDFTLWDKTTWKPIYWKSNNAIDSTDYVDYSYSNNHPKAMNTLSMKINGNARAGKGIYQDVNIAGKKGDVYVLGGWAKANAAPLVEWRLFQMDLGFVKYDGSIFWKKLSFNDDVWDWQYAASEIVAPEDYKGIQVYISYYQNLGNAYFDGIQLYKEEFGTSYQYDSKGNVISTADLAKQNSKFQYDGNNDLTTSIDPKGSSFTYEYDNGNTSVKKHNLTKATSAENVVYSFDYDNFGNAKWSKVGSDALFIKSDASYTPSGNYIKDVVDPRGNKVTFDYDEANGNLKSVTDPEGKVTSYSYNPKTNNLESVKKAVNGTDITNSYDYENDKIKKINHNGFGYEFQYDNFGNNTVVKVKGKDPAGQEATQNLITNTYEERNGNFKEATYGNGHKVSNIYDAMDRVIGKKFGTELRVKYQYNANNNLALKEDLVNKKNYRYNYDLADRLSTIKEIDPATSKIINETRYNYDLNNNVSEVNENINNYNYNIAYGYNKDNKPTSVTHKRGTLGQQLSSIYNISYGYDILGRLENKKIAIGTTNFQTNYKYYEGKEANSTTNLIKTIENGGKAISYEYDSKGNISKILEGDKVIQQYYYNEVNELIREDNKALEKTIAYSYDFGGNILNKKIYSIKTGEITESDIPEETINYTYEDTVWKDKLTSYNGKPITYDNIGNPLTYDGYSFTWEGGRQLKGITGNGKTISYKYNDSGIRTEKTVDGVTTTYHLVGDKVTSESNGTDNVYYTYDSAGKLVSMNLNGTEYFYIRNAQGDIIGLIDKAGAQVVSYTYDSWGKLISIEGTLKDTVGVKNPYRYRGYRYDSETQLYYLQSRYYNPSWGRFINADALIGQTGELLGHNMFAYTKNNPINRKDDHGFRSSGVIDECGGADIVNDKGVVEQEYLSISNLAGAAWGTVAGTVENLTKNVAGYVGKDSIIRLYPSSSITQKIKPFERLGKGAARWGTAIAAGFDIAGTWDPMAKMSLAQRVGKTAIQLAGVGVAVAAGVYLTGPLVASSMLYGGTTAVAGALGAFAIDAGIGQATSFAQDLLYQKLGMK</sequence>
<dbReference type="InterPro" id="IPR031325">
    <property type="entry name" value="RHS_repeat"/>
</dbReference>
<feature type="domain" description="Teneurin-like YD-shell" evidence="2">
    <location>
        <begin position="849"/>
        <end position="978"/>
    </location>
</feature>
<evidence type="ECO:0000259" key="2">
    <source>
        <dbReference type="Pfam" id="PF25023"/>
    </source>
</evidence>
<dbReference type="Pfam" id="PF25023">
    <property type="entry name" value="TEN_YD-shell"/>
    <property type="match status" value="1"/>
</dbReference>
<dbReference type="InterPro" id="IPR050708">
    <property type="entry name" value="T6SS_VgrG/RHS"/>
</dbReference>
<evidence type="ECO:0000313" key="3">
    <source>
        <dbReference type="EMBL" id="MBP2023513.1"/>
    </source>
</evidence>
<keyword evidence="1" id="KW-0677">Repeat</keyword>
<evidence type="ECO:0000313" key="4">
    <source>
        <dbReference type="Proteomes" id="UP001519308"/>
    </source>
</evidence>
<organism evidence="3 4">
    <name type="scientific">Clostridium punense</name>
    <dbReference type="NCBI Taxonomy" id="1054297"/>
    <lineage>
        <taxon>Bacteria</taxon>
        <taxon>Bacillati</taxon>
        <taxon>Bacillota</taxon>
        <taxon>Clostridia</taxon>
        <taxon>Eubacteriales</taxon>
        <taxon>Clostridiaceae</taxon>
        <taxon>Clostridium</taxon>
    </lineage>
</organism>
<reference evidence="3 4" key="1">
    <citation type="submission" date="2021-03" db="EMBL/GenBank/DDBJ databases">
        <title>Genomic Encyclopedia of Type Strains, Phase IV (KMG-IV): sequencing the most valuable type-strain genomes for metagenomic binning, comparative biology and taxonomic classification.</title>
        <authorList>
            <person name="Goeker M."/>
        </authorList>
    </citation>
    <scope>NUCLEOTIDE SEQUENCE [LARGE SCALE GENOMIC DNA]</scope>
    <source>
        <strain evidence="3 4">DSM 28650</strain>
    </source>
</reference>
<dbReference type="InterPro" id="IPR056823">
    <property type="entry name" value="TEN-like_YD-shell"/>
</dbReference>
<comment type="caution">
    <text evidence="3">The sequence shown here is derived from an EMBL/GenBank/DDBJ whole genome shotgun (WGS) entry which is preliminary data.</text>
</comment>